<reference evidence="2" key="1">
    <citation type="submission" date="2019-10" db="EMBL/GenBank/DDBJ databases">
        <authorList>
            <person name="Zhang R."/>
            <person name="Pan Y."/>
            <person name="Wang J."/>
            <person name="Ma R."/>
            <person name="Yu S."/>
        </authorList>
    </citation>
    <scope>NUCLEOTIDE SEQUENCE</scope>
    <source>
        <strain evidence="2">LA-IB0</strain>
        <tissue evidence="2">Leaf</tissue>
    </source>
</reference>
<dbReference type="Gene3D" id="3.30.559.10">
    <property type="entry name" value="Chloramphenicol acetyltransferase-like domain"/>
    <property type="match status" value="2"/>
</dbReference>
<evidence type="ECO:0000313" key="3">
    <source>
        <dbReference type="Proteomes" id="UP000826271"/>
    </source>
</evidence>
<dbReference type="Pfam" id="PF02458">
    <property type="entry name" value="Transferase"/>
    <property type="match status" value="1"/>
</dbReference>
<evidence type="ECO:0000313" key="2">
    <source>
        <dbReference type="EMBL" id="KAG8379194.1"/>
    </source>
</evidence>
<dbReference type="InterPro" id="IPR023213">
    <property type="entry name" value="CAT-like_dom_sf"/>
</dbReference>
<keyword evidence="3" id="KW-1185">Reference proteome</keyword>
<dbReference type="Proteomes" id="UP000826271">
    <property type="component" value="Unassembled WGS sequence"/>
</dbReference>
<dbReference type="EMBL" id="WHWC01000007">
    <property type="protein sequence ID" value="KAG8379194.1"/>
    <property type="molecule type" value="Genomic_DNA"/>
</dbReference>
<protein>
    <submittedName>
        <fullName evidence="2">Uncharacterized protein</fullName>
    </submittedName>
</protein>
<accession>A0AAV6XA16</accession>
<organism evidence="2 3">
    <name type="scientific">Buddleja alternifolia</name>
    <dbReference type="NCBI Taxonomy" id="168488"/>
    <lineage>
        <taxon>Eukaryota</taxon>
        <taxon>Viridiplantae</taxon>
        <taxon>Streptophyta</taxon>
        <taxon>Embryophyta</taxon>
        <taxon>Tracheophyta</taxon>
        <taxon>Spermatophyta</taxon>
        <taxon>Magnoliopsida</taxon>
        <taxon>eudicotyledons</taxon>
        <taxon>Gunneridae</taxon>
        <taxon>Pentapetalae</taxon>
        <taxon>asterids</taxon>
        <taxon>lamiids</taxon>
        <taxon>Lamiales</taxon>
        <taxon>Scrophulariaceae</taxon>
        <taxon>Buddlejeae</taxon>
        <taxon>Buddleja</taxon>
    </lineage>
</organism>
<dbReference type="AlphaFoldDB" id="A0AAV6XA16"/>
<dbReference type="InterPro" id="IPR051283">
    <property type="entry name" value="Sec_Metabolite_Acyltrans"/>
</dbReference>
<gene>
    <name evidence="2" type="ORF">BUALT_Bualt07G0062900</name>
</gene>
<dbReference type="PANTHER" id="PTHR31896">
    <property type="entry name" value="FAMILY REGULATORY PROTEIN, PUTATIVE (AFU_ORTHOLOGUE AFUA_3G14730)-RELATED"/>
    <property type="match status" value="1"/>
</dbReference>
<comment type="caution">
    <text evidence="2">The sequence shown here is derived from an EMBL/GenBank/DDBJ whole genome shotgun (WGS) entry which is preliminary data.</text>
</comment>
<dbReference type="PANTHER" id="PTHR31896:SF43">
    <property type="entry name" value="PROTEIN ENHANCED PSEUDOMONAS SUSCEPTIBILITY 1"/>
    <property type="match status" value="1"/>
</dbReference>
<proteinExistence type="predicted"/>
<evidence type="ECO:0000256" key="1">
    <source>
        <dbReference type="ARBA" id="ARBA00022679"/>
    </source>
</evidence>
<sequence>MAKIDVISSTIVRMSQVRDGISNSNMDLTPWDLQLILLDPIQKGVLFHKPNESQDFEKTVIHHLKTSLSRTLDFFPPLAGRLGTVKNPDNTVSYFIDCNNAGVEFTHTVAHAVSVSDIVEPNYIPKIVSSFFPLNGIPNYEGVCKPLLGVQVTELVDGFFIGLTANHSIVDGTSFWHFINSWAEISRGLDTISKNPTFEGWFPTNISKDNNNLPIHLPPFDQNLSRDFVPPPLLERVFSFSKENLAKLRSKANSEAGTDKISTLQALSAHLLQSIVRCSHKNSCNLNNQQLVQFLIIIGTRARMPLADGYFGNGVHFARFKTSEHELINNGLGYVAKEINELINRETKEEIIKFAEEWANNPIVVRKGSFNFVLSSSPRHNVYGSDFGWGKPIAVRSGKAQKVDGKMTVFPAAEPGGIDVEVCLAPQRLQAIENDADFMNVVTI</sequence>
<dbReference type="GO" id="GO:0016740">
    <property type="term" value="F:transferase activity"/>
    <property type="evidence" value="ECO:0007669"/>
    <property type="project" value="UniProtKB-KW"/>
</dbReference>
<keyword evidence="1" id="KW-0808">Transferase</keyword>
<name>A0AAV6XA16_9LAMI</name>